<feature type="compositionally biased region" description="Basic and acidic residues" evidence="1">
    <location>
        <begin position="15"/>
        <end position="26"/>
    </location>
</feature>
<protein>
    <submittedName>
        <fullName evidence="2">Uncharacterized protein</fullName>
    </submittedName>
</protein>
<gene>
    <name evidence="2" type="ORF">NK118_11470</name>
</gene>
<feature type="compositionally biased region" description="Polar residues" evidence="1">
    <location>
        <begin position="1"/>
        <end position="10"/>
    </location>
</feature>
<reference evidence="2 3" key="1">
    <citation type="journal article" date="2022" name="Genome Biol. Evol.">
        <title>Host diet, physiology and behaviors set the stage for Lachnospiraceae cladogenesis.</title>
        <authorList>
            <person name="Vera-Ponce De Leon A."/>
            <person name="Schneider M."/>
            <person name="Jahnes B.C."/>
            <person name="Sadowski V."/>
            <person name="Camuy-Velez L.A."/>
            <person name="Duan J."/>
            <person name="Sabree Z.L."/>
        </authorList>
    </citation>
    <scope>NUCLEOTIDE SEQUENCE [LARGE SCALE GENOMIC DNA]</scope>
    <source>
        <strain evidence="2 3">PAL227</strain>
    </source>
</reference>
<evidence type="ECO:0000313" key="3">
    <source>
        <dbReference type="Proteomes" id="UP001523565"/>
    </source>
</evidence>
<accession>A0ABT1EJK3</accession>
<comment type="caution">
    <text evidence="2">The sequence shown here is derived from an EMBL/GenBank/DDBJ whole genome shotgun (WGS) entry which is preliminary data.</text>
</comment>
<evidence type="ECO:0000256" key="1">
    <source>
        <dbReference type="SAM" id="MobiDB-lite"/>
    </source>
</evidence>
<name>A0ABT1EJK3_9FIRM</name>
<dbReference type="EMBL" id="JAMZFV010000019">
    <property type="protein sequence ID" value="MCP1110870.1"/>
    <property type="molecule type" value="Genomic_DNA"/>
</dbReference>
<dbReference type="Proteomes" id="UP001523565">
    <property type="component" value="Unassembled WGS sequence"/>
</dbReference>
<proteinExistence type="predicted"/>
<dbReference type="RefSeq" id="WP_262069751.1">
    <property type="nucleotide sequence ID" value="NZ_JAMXOC010000019.1"/>
</dbReference>
<feature type="region of interest" description="Disordered" evidence="1">
    <location>
        <begin position="1"/>
        <end position="30"/>
    </location>
</feature>
<sequence length="53" mass="6032">MNMFWQTTSGAKGISDTKMRPMRLTDKNPAITQKEMKEKMGALATIKRLMSNL</sequence>
<evidence type="ECO:0000313" key="2">
    <source>
        <dbReference type="EMBL" id="MCP1110870.1"/>
    </source>
</evidence>
<keyword evidence="3" id="KW-1185">Reference proteome</keyword>
<organism evidence="2 3">
    <name type="scientific">Ohessyouella blattaphilus</name>
    <dbReference type="NCBI Taxonomy" id="2949333"/>
    <lineage>
        <taxon>Bacteria</taxon>
        <taxon>Bacillati</taxon>
        <taxon>Bacillota</taxon>
        <taxon>Clostridia</taxon>
        <taxon>Lachnospirales</taxon>
        <taxon>Lachnospiraceae</taxon>
        <taxon>Ohessyouella</taxon>
    </lineage>
</organism>